<evidence type="ECO:0000313" key="9">
    <source>
        <dbReference type="EMBL" id="KAJ6729016.1"/>
    </source>
</evidence>
<accession>A0A9Q0UF76</accession>
<dbReference type="GO" id="GO:0005739">
    <property type="term" value="C:mitochondrion"/>
    <property type="evidence" value="ECO:0007669"/>
    <property type="project" value="TreeGrafter"/>
</dbReference>
<evidence type="ECO:0000313" key="10">
    <source>
        <dbReference type="Proteomes" id="UP001151529"/>
    </source>
</evidence>
<feature type="region of interest" description="Disordered" evidence="7">
    <location>
        <begin position="111"/>
        <end position="153"/>
    </location>
</feature>
<keyword evidence="2" id="KW-0547">Nucleotide-binding</keyword>
<evidence type="ECO:0000256" key="2">
    <source>
        <dbReference type="ARBA" id="ARBA00022741"/>
    </source>
</evidence>
<dbReference type="EMBL" id="JAPFFL010000004">
    <property type="protein sequence ID" value="KAJ6729016.1"/>
    <property type="molecule type" value="Genomic_DNA"/>
</dbReference>
<evidence type="ECO:0000256" key="7">
    <source>
        <dbReference type="SAM" id="MobiDB-lite"/>
    </source>
</evidence>
<feature type="compositionally biased region" description="Basic and acidic residues" evidence="7">
    <location>
        <begin position="139"/>
        <end position="149"/>
    </location>
</feature>
<evidence type="ECO:0000256" key="1">
    <source>
        <dbReference type="ARBA" id="ARBA00022598"/>
    </source>
</evidence>
<evidence type="ECO:0000256" key="4">
    <source>
        <dbReference type="ARBA" id="ARBA00022917"/>
    </source>
</evidence>
<protein>
    <submittedName>
        <fullName evidence="9">ASPARTYL/LYSYL-TRNA SYNTHETASE</fullName>
    </submittedName>
</protein>
<dbReference type="InterPro" id="IPR045864">
    <property type="entry name" value="aa-tRNA-synth_II/BPL/LPL"/>
</dbReference>
<evidence type="ECO:0000256" key="3">
    <source>
        <dbReference type="ARBA" id="ARBA00022840"/>
    </source>
</evidence>
<dbReference type="Pfam" id="PF00152">
    <property type="entry name" value="tRNA-synt_2"/>
    <property type="match status" value="1"/>
</dbReference>
<gene>
    <name evidence="9" type="ORF">OIU85_019986</name>
</gene>
<dbReference type="OrthoDB" id="1931232at2759"/>
<dbReference type="Proteomes" id="UP001151529">
    <property type="component" value="Chromosome 2"/>
</dbReference>
<reference evidence="9" key="1">
    <citation type="submission" date="2022-11" db="EMBL/GenBank/DDBJ databases">
        <authorList>
            <person name="Hyden B.L."/>
            <person name="Feng K."/>
            <person name="Yates T."/>
            <person name="Jawdy S."/>
            <person name="Smart L.B."/>
            <person name="Muchero W."/>
        </authorList>
    </citation>
    <scope>NUCLEOTIDE SEQUENCE</scope>
    <source>
        <tissue evidence="9">Shoot tip</tissue>
    </source>
</reference>
<dbReference type="Gene3D" id="3.30.930.10">
    <property type="entry name" value="Bira Bifunctional Protein, Domain 2"/>
    <property type="match status" value="1"/>
</dbReference>
<name>A0A9Q0UF76_SALVM</name>
<keyword evidence="4" id="KW-0648">Protein biosynthesis</keyword>
<organism evidence="9 10">
    <name type="scientific">Salix viminalis</name>
    <name type="common">Common osier</name>
    <name type="synonym">Basket willow</name>
    <dbReference type="NCBI Taxonomy" id="40686"/>
    <lineage>
        <taxon>Eukaryota</taxon>
        <taxon>Viridiplantae</taxon>
        <taxon>Streptophyta</taxon>
        <taxon>Embryophyta</taxon>
        <taxon>Tracheophyta</taxon>
        <taxon>Spermatophyta</taxon>
        <taxon>Magnoliopsida</taxon>
        <taxon>eudicotyledons</taxon>
        <taxon>Gunneridae</taxon>
        <taxon>Pentapetalae</taxon>
        <taxon>rosids</taxon>
        <taxon>fabids</taxon>
        <taxon>Malpighiales</taxon>
        <taxon>Salicaceae</taxon>
        <taxon>Saliceae</taxon>
        <taxon>Salix</taxon>
    </lineage>
</organism>
<sequence length="657" mass="73528">MASRESIIAPQEPKITSQEPKTMSEEPKTTSQESKLAPEESNLTSQEPKMISQVSKSASQEPNTPSQEPETTAPSNLRSKYSDRVVLKTILEPSDGRGRLAGDRVVVGGWVKSSKQGNKEAAVPEPQKQTTEASNVSPRHKDSPCREKVVPAIPGPPPPSVTYLLVSDGSCVASLKVVVDASIAPLSQLLPIGTCLLVEGTVGQDQYPLSKKRLPFETLRDCSHFRPRTTTVASVTRIRSALTFATHTFFHDKGFLDVHVPIITTTDGEGVSEKFQVTTVFGKDGRQKDSGGVTLEVIKDAVIQKSNLVEELKRSESNREALDSAIMDLRKTNQLASQLEAKEKRSNQHRTFFYGDFFSQQTYLSVSGLLHLESYACALGNVFSFGPRFRADRKESAERVAEMWMVEVQMAFSQLEDAMNCADEYFKFLCKWAVENCSEDMDFMSKRVDKSRSSRLASMVSSSIEKITYMEALEKVADIFGIKQEWGISLTPEHLRYAQCDVSYAYIHDQISGKMGREALFPNPGTYYMLMDDSYLAEVVYNNPVIIYNYPKEHKPFYVRLNDDGKTAAAFDLVVPKTGTIISGSQSEERIEMLDARIEELHLPREQYDWYLDLRKHGTVEHSGFSLGFDLMVLFTTGLSDVRDVIPFPRSYLKANN</sequence>
<dbReference type="InterPro" id="IPR004364">
    <property type="entry name" value="Aa-tRNA-synt_II"/>
</dbReference>
<evidence type="ECO:0000256" key="6">
    <source>
        <dbReference type="SAM" id="Coils"/>
    </source>
</evidence>
<keyword evidence="1" id="KW-0436">Ligase</keyword>
<keyword evidence="5" id="KW-0030">Aminoacyl-tRNA synthetase</keyword>
<dbReference type="GO" id="GO:0006421">
    <property type="term" value="P:asparaginyl-tRNA aminoacylation"/>
    <property type="evidence" value="ECO:0007669"/>
    <property type="project" value="TreeGrafter"/>
</dbReference>
<feature type="compositionally biased region" description="Polar residues" evidence="7">
    <location>
        <begin position="127"/>
        <end position="137"/>
    </location>
</feature>
<dbReference type="SUPFAM" id="SSF55681">
    <property type="entry name" value="Class II aaRS and biotin synthetases"/>
    <property type="match status" value="1"/>
</dbReference>
<proteinExistence type="predicted"/>
<dbReference type="GO" id="GO:0004816">
    <property type="term" value="F:asparagine-tRNA ligase activity"/>
    <property type="evidence" value="ECO:0007669"/>
    <property type="project" value="TreeGrafter"/>
</dbReference>
<dbReference type="PANTHER" id="PTHR22594:SF36">
    <property type="entry name" value="ASPARAGINE--TRNA LIGASE, CYTOPLASMIC 2"/>
    <property type="match status" value="1"/>
</dbReference>
<feature type="region of interest" description="Disordered" evidence="7">
    <location>
        <begin position="1"/>
        <end position="82"/>
    </location>
</feature>
<feature type="coiled-coil region" evidence="6">
    <location>
        <begin position="298"/>
        <end position="342"/>
    </location>
</feature>
<feature type="domain" description="Aminoacyl-tRNA synthetase class II (D/K/N)" evidence="8">
    <location>
        <begin position="354"/>
        <end position="650"/>
    </location>
</feature>
<reference evidence="9" key="2">
    <citation type="journal article" date="2023" name="Int. J. Mol. Sci.">
        <title>De Novo Assembly and Annotation of 11 Diverse Shrub Willow (Salix) Genomes Reveals Novel Gene Organization in Sex-Linked Regions.</title>
        <authorList>
            <person name="Hyden B."/>
            <person name="Feng K."/>
            <person name="Yates T.B."/>
            <person name="Jawdy S."/>
            <person name="Cereghino C."/>
            <person name="Smart L.B."/>
            <person name="Muchero W."/>
        </authorList>
    </citation>
    <scope>NUCLEOTIDE SEQUENCE [LARGE SCALE GENOMIC DNA]</scope>
    <source>
        <tissue evidence="9">Shoot tip</tissue>
    </source>
</reference>
<keyword evidence="3" id="KW-0067">ATP-binding</keyword>
<keyword evidence="10" id="KW-1185">Reference proteome</keyword>
<evidence type="ECO:0000259" key="8">
    <source>
        <dbReference type="Pfam" id="PF00152"/>
    </source>
</evidence>
<dbReference type="PANTHER" id="PTHR22594">
    <property type="entry name" value="ASPARTYL/LYSYL-TRNA SYNTHETASE"/>
    <property type="match status" value="1"/>
</dbReference>
<evidence type="ECO:0000256" key="5">
    <source>
        <dbReference type="ARBA" id="ARBA00023146"/>
    </source>
</evidence>
<dbReference type="AlphaFoldDB" id="A0A9Q0UF76"/>
<keyword evidence="6" id="KW-0175">Coiled coil</keyword>
<comment type="caution">
    <text evidence="9">The sequence shown here is derived from an EMBL/GenBank/DDBJ whole genome shotgun (WGS) entry which is preliminary data.</text>
</comment>
<dbReference type="GO" id="GO:0005524">
    <property type="term" value="F:ATP binding"/>
    <property type="evidence" value="ECO:0007669"/>
    <property type="project" value="UniProtKB-KW"/>
</dbReference>
<feature type="compositionally biased region" description="Polar residues" evidence="7">
    <location>
        <begin position="41"/>
        <end position="79"/>
    </location>
</feature>